<dbReference type="Proteomes" id="UP000664940">
    <property type="component" value="Unassembled WGS sequence"/>
</dbReference>
<organism evidence="1 2">
    <name type="scientific">Phyllostomus discolor</name>
    <name type="common">pale spear-nosed bat</name>
    <dbReference type="NCBI Taxonomy" id="89673"/>
    <lineage>
        <taxon>Eukaryota</taxon>
        <taxon>Metazoa</taxon>
        <taxon>Chordata</taxon>
        <taxon>Craniata</taxon>
        <taxon>Vertebrata</taxon>
        <taxon>Euteleostomi</taxon>
        <taxon>Mammalia</taxon>
        <taxon>Eutheria</taxon>
        <taxon>Laurasiatheria</taxon>
        <taxon>Chiroptera</taxon>
        <taxon>Yangochiroptera</taxon>
        <taxon>Phyllostomidae</taxon>
        <taxon>Phyllostominae</taxon>
        <taxon>Phyllostomus</taxon>
    </lineage>
</organism>
<protein>
    <submittedName>
        <fullName evidence="1">WD repeat domain 44</fullName>
    </submittedName>
</protein>
<comment type="caution">
    <text evidence="1">The sequence shown here is derived from an EMBL/GenBank/DDBJ whole genome shotgun (WGS) entry which is preliminary data.</text>
</comment>
<dbReference type="EMBL" id="JABVXQ010000009">
    <property type="protein sequence ID" value="KAF6091788.1"/>
    <property type="molecule type" value="Genomic_DNA"/>
</dbReference>
<accession>A0A833Z897</accession>
<reference evidence="1 2" key="1">
    <citation type="journal article" date="2020" name="Nature">
        <title>Six reference-quality genomes reveal evolution of bat adaptations.</title>
        <authorList>
            <person name="Jebb D."/>
            <person name="Huang Z."/>
            <person name="Pippel M."/>
            <person name="Hughes G.M."/>
            <person name="Lavrichenko K."/>
            <person name="Devanna P."/>
            <person name="Winkler S."/>
            <person name="Jermiin L.S."/>
            <person name="Skirmuntt E.C."/>
            <person name="Katzourakis A."/>
            <person name="Burkitt-Gray L."/>
            <person name="Ray D.A."/>
            <person name="Sullivan K.A.M."/>
            <person name="Roscito J.G."/>
            <person name="Kirilenko B.M."/>
            <person name="Davalos L.M."/>
            <person name="Corthals A.P."/>
            <person name="Power M.L."/>
            <person name="Jones G."/>
            <person name="Ransome R.D."/>
            <person name="Dechmann D.K.N."/>
            <person name="Locatelli A.G."/>
            <person name="Puechmaille S.J."/>
            <person name="Fedrigo O."/>
            <person name="Jarvis E.D."/>
            <person name="Hiller M."/>
            <person name="Vernes S.C."/>
            <person name="Myers E.W."/>
            <person name="Teeling E.C."/>
        </authorList>
    </citation>
    <scope>NUCLEOTIDE SEQUENCE [LARGE SCALE GENOMIC DNA]</scope>
    <source>
        <strain evidence="1">Bat1K_MPI-CBG_1</strain>
    </source>
</reference>
<proteinExistence type="predicted"/>
<evidence type="ECO:0000313" key="2">
    <source>
        <dbReference type="Proteomes" id="UP000664940"/>
    </source>
</evidence>
<name>A0A833Z897_9CHIR</name>
<gene>
    <name evidence="1" type="ORF">HJG60_020279</name>
</gene>
<sequence>MCLKRLLKVLLRRVRKYYSLKMTLWIPKEKDTLIRLLPVLSCLEQILAIYLDC</sequence>
<dbReference type="AlphaFoldDB" id="A0A833Z897"/>
<evidence type="ECO:0000313" key="1">
    <source>
        <dbReference type="EMBL" id="KAF6091788.1"/>
    </source>
</evidence>